<feature type="domain" description="LiaI-LiaF-like transmembrane region" evidence="3">
    <location>
        <begin position="6"/>
        <end position="50"/>
    </location>
</feature>
<accession>A0A3P1CV36</accession>
<feature type="region of interest" description="Disordered" evidence="1">
    <location>
        <begin position="90"/>
        <end position="134"/>
    </location>
</feature>
<evidence type="ECO:0000256" key="1">
    <source>
        <dbReference type="SAM" id="MobiDB-lite"/>
    </source>
</evidence>
<keyword evidence="2" id="KW-0812">Transmembrane</keyword>
<reference evidence="4 5" key="1">
    <citation type="submission" date="2018-11" db="EMBL/GenBank/DDBJ databases">
        <authorList>
            <person name="Zhou Z."/>
            <person name="Wang G."/>
        </authorList>
    </citation>
    <scope>NUCLEOTIDE SEQUENCE [LARGE SCALE GENOMIC DNA]</scope>
    <source>
        <strain evidence="4 5">KCTC42998</strain>
    </source>
</reference>
<evidence type="ECO:0000256" key="2">
    <source>
        <dbReference type="SAM" id="Phobius"/>
    </source>
</evidence>
<organism evidence="4 5">
    <name type="scientific">Larkinella knui</name>
    <dbReference type="NCBI Taxonomy" id="2025310"/>
    <lineage>
        <taxon>Bacteria</taxon>
        <taxon>Pseudomonadati</taxon>
        <taxon>Bacteroidota</taxon>
        <taxon>Cytophagia</taxon>
        <taxon>Cytophagales</taxon>
        <taxon>Spirosomataceae</taxon>
        <taxon>Larkinella</taxon>
    </lineage>
</organism>
<name>A0A3P1CV36_9BACT</name>
<feature type="transmembrane region" description="Helical" evidence="2">
    <location>
        <begin position="57"/>
        <end position="78"/>
    </location>
</feature>
<dbReference type="OrthoDB" id="941984at2"/>
<dbReference type="Proteomes" id="UP000274271">
    <property type="component" value="Unassembled WGS sequence"/>
</dbReference>
<dbReference type="Pfam" id="PF18917">
    <property type="entry name" value="LiaI-LiaF-like_TM1"/>
    <property type="match status" value="1"/>
</dbReference>
<sequence length="335" mass="36893">MKRTGLFWGIALITLGVVFMAHNYGWFYIDWSFFSRFWPVLIILAGLNLIFSRSNSAAALVTTVLLAVSVPLAVVGAFHGNRWDNDRYEYHYNNDDDDNEDSDHNRNEDDDKDDDNDNQNENRPKVQTSHIAEPMDPIIEQATLKFESGAGRFYVGAPSDSLIEADTRMSVSKYSMSVNRGDGARSADIELKLDDDEIELKSGELVNLVDLRLNPKPTWSFDFGIGAGQANFDLSAYAVKSVKLGAGAADIELKLGDRAPQSDVKIESGVTSVTLKIPKTTGCQVEAKGALTVKKLDGFVEIGGGVYQTPGYAGSAKKIDIHYEGGVSRFEVERY</sequence>
<evidence type="ECO:0000259" key="3">
    <source>
        <dbReference type="Pfam" id="PF18917"/>
    </source>
</evidence>
<evidence type="ECO:0000313" key="5">
    <source>
        <dbReference type="Proteomes" id="UP000274271"/>
    </source>
</evidence>
<comment type="caution">
    <text evidence="4">The sequence shown here is derived from an EMBL/GenBank/DDBJ whole genome shotgun (WGS) entry which is preliminary data.</text>
</comment>
<dbReference type="AlphaFoldDB" id="A0A3P1CV36"/>
<gene>
    <name evidence="4" type="ORF">EHT87_02230</name>
</gene>
<keyword evidence="2" id="KW-1133">Transmembrane helix</keyword>
<dbReference type="InterPro" id="IPR043726">
    <property type="entry name" value="LiaI-LiaF-like_TM1"/>
</dbReference>
<feature type="transmembrane region" description="Helical" evidence="2">
    <location>
        <begin position="33"/>
        <end position="51"/>
    </location>
</feature>
<keyword evidence="5" id="KW-1185">Reference proteome</keyword>
<feature type="transmembrane region" description="Helical" evidence="2">
    <location>
        <begin position="6"/>
        <end position="26"/>
    </location>
</feature>
<proteinExistence type="predicted"/>
<dbReference type="EMBL" id="RQJP01000001">
    <property type="protein sequence ID" value="RRB17119.1"/>
    <property type="molecule type" value="Genomic_DNA"/>
</dbReference>
<evidence type="ECO:0000313" key="4">
    <source>
        <dbReference type="EMBL" id="RRB17119.1"/>
    </source>
</evidence>
<dbReference type="RefSeq" id="WP_124903400.1">
    <property type="nucleotide sequence ID" value="NZ_RQJP01000001.1"/>
</dbReference>
<protein>
    <recommendedName>
        <fullName evidence="3">LiaI-LiaF-like transmembrane region domain-containing protein</fullName>
    </recommendedName>
</protein>
<keyword evidence="2" id="KW-0472">Membrane</keyword>